<accession>A0A0E9PT45</accession>
<name>A0A0E9PT45_ANGAN</name>
<dbReference type="AlphaFoldDB" id="A0A0E9PT45"/>
<sequence length="35" mass="4155">MQGMIPSYLEIQVMLVKYFFFLGTTNIINKNREQS</sequence>
<protein>
    <submittedName>
        <fullName evidence="1">Uncharacterized protein</fullName>
    </submittedName>
</protein>
<dbReference type="EMBL" id="GBXM01101337">
    <property type="protein sequence ID" value="JAH07240.1"/>
    <property type="molecule type" value="Transcribed_RNA"/>
</dbReference>
<reference evidence="1" key="2">
    <citation type="journal article" date="2015" name="Fish Shellfish Immunol.">
        <title>Early steps in the European eel (Anguilla anguilla)-Vibrio vulnificus interaction in the gills: Role of the RtxA13 toxin.</title>
        <authorList>
            <person name="Callol A."/>
            <person name="Pajuelo D."/>
            <person name="Ebbesson L."/>
            <person name="Teles M."/>
            <person name="MacKenzie S."/>
            <person name="Amaro C."/>
        </authorList>
    </citation>
    <scope>NUCLEOTIDE SEQUENCE</scope>
</reference>
<organism evidence="1">
    <name type="scientific">Anguilla anguilla</name>
    <name type="common">European freshwater eel</name>
    <name type="synonym">Muraena anguilla</name>
    <dbReference type="NCBI Taxonomy" id="7936"/>
    <lineage>
        <taxon>Eukaryota</taxon>
        <taxon>Metazoa</taxon>
        <taxon>Chordata</taxon>
        <taxon>Craniata</taxon>
        <taxon>Vertebrata</taxon>
        <taxon>Euteleostomi</taxon>
        <taxon>Actinopterygii</taxon>
        <taxon>Neopterygii</taxon>
        <taxon>Teleostei</taxon>
        <taxon>Anguilliformes</taxon>
        <taxon>Anguillidae</taxon>
        <taxon>Anguilla</taxon>
    </lineage>
</organism>
<proteinExistence type="predicted"/>
<reference evidence="1" key="1">
    <citation type="submission" date="2014-11" db="EMBL/GenBank/DDBJ databases">
        <authorList>
            <person name="Amaro Gonzalez C."/>
        </authorList>
    </citation>
    <scope>NUCLEOTIDE SEQUENCE</scope>
</reference>
<evidence type="ECO:0000313" key="1">
    <source>
        <dbReference type="EMBL" id="JAH07240.1"/>
    </source>
</evidence>